<dbReference type="Pfam" id="PF16012">
    <property type="entry name" value="DUF4780"/>
    <property type="match status" value="1"/>
</dbReference>
<feature type="region of interest" description="Disordered" evidence="1">
    <location>
        <begin position="199"/>
        <end position="937"/>
    </location>
</feature>
<keyword evidence="4" id="KW-1185">Reference proteome</keyword>
<accession>A0A194RII7</accession>
<dbReference type="EMBL" id="KQ460124">
    <property type="protein sequence ID" value="KPJ17638.1"/>
    <property type="molecule type" value="Genomic_DNA"/>
</dbReference>
<feature type="compositionally biased region" description="Low complexity" evidence="1">
    <location>
        <begin position="453"/>
        <end position="517"/>
    </location>
</feature>
<dbReference type="InterPro" id="IPR031961">
    <property type="entry name" value="DUF4780"/>
</dbReference>
<feature type="compositionally biased region" description="Basic and acidic residues" evidence="1">
    <location>
        <begin position="271"/>
        <end position="322"/>
    </location>
</feature>
<feature type="compositionally biased region" description="Polar residues" evidence="1">
    <location>
        <begin position="258"/>
        <end position="268"/>
    </location>
</feature>
<proteinExistence type="predicted"/>
<feature type="compositionally biased region" description="Basic and acidic residues" evidence="1">
    <location>
        <begin position="742"/>
        <end position="758"/>
    </location>
</feature>
<feature type="domain" description="DUF4780" evidence="2">
    <location>
        <begin position="1430"/>
        <end position="1581"/>
    </location>
</feature>
<reference evidence="3 4" key="1">
    <citation type="journal article" date="2015" name="Nat. Commun.">
        <title>Outbred genome sequencing and CRISPR/Cas9 gene editing in butterflies.</title>
        <authorList>
            <person name="Li X."/>
            <person name="Fan D."/>
            <person name="Zhang W."/>
            <person name="Liu G."/>
            <person name="Zhang L."/>
            <person name="Zhao L."/>
            <person name="Fang X."/>
            <person name="Chen L."/>
            <person name="Dong Y."/>
            <person name="Chen Y."/>
            <person name="Ding Y."/>
            <person name="Zhao R."/>
            <person name="Feng M."/>
            <person name="Zhu Y."/>
            <person name="Feng Y."/>
            <person name="Jiang X."/>
            <person name="Zhu D."/>
            <person name="Xiang H."/>
            <person name="Feng X."/>
            <person name="Li S."/>
            <person name="Wang J."/>
            <person name="Zhang G."/>
            <person name="Kronforst M.R."/>
            <person name="Wang W."/>
        </authorList>
    </citation>
    <scope>NUCLEOTIDE SEQUENCE [LARGE SCALE GENOMIC DNA]</scope>
    <source>
        <strain evidence="3">Ya'a_city_454_Pm</strain>
        <tissue evidence="3">Whole body</tissue>
    </source>
</reference>
<feature type="compositionally biased region" description="Polar residues" evidence="1">
    <location>
        <begin position="360"/>
        <end position="374"/>
    </location>
</feature>
<evidence type="ECO:0000313" key="3">
    <source>
        <dbReference type="EMBL" id="KPJ17638.1"/>
    </source>
</evidence>
<feature type="compositionally biased region" description="Polar residues" evidence="1">
    <location>
        <begin position="650"/>
        <end position="666"/>
    </location>
</feature>
<feature type="compositionally biased region" description="Basic and acidic residues" evidence="1">
    <location>
        <begin position="883"/>
        <end position="895"/>
    </location>
</feature>
<feature type="compositionally biased region" description="Low complexity" evidence="1">
    <location>
        <begin position="200"/>
        <end position="211"/>
    </location>
</feature>
<dbReference type="STRING" id="76193.A0A194RII7"/>
<sequence>MMLTMHGLPPNAKYNEIKTLIKEKCNLTDFILGTLGVDGDRTKNVRVGVASDREGDIIMKYLDGYRYSGHVLRIVPIGKPANETPQVNVPGDTSYQWRNQQPEMNYGNPMNPGQQGAWPIPANPQWQNTQPIPQQVPIQNNYEYVQPIVPQQNYYHEERFPQNRGSQEVFSHNVPSNLIEPPRGNQPRPHAPVNIVITDQQQNRQPNQGGRYPIQGYNTDKPQTMSKQGFQGPSHMDPQPTQPGTGHFQGHQWISHGPQDNTRFQKQNPPHFEKSSNKILQPDKRQNVPHNQERNIEPQYEKGQRRFSPPRDQKDSNHDRRVSPPGHRISPSGHRILPSGRRISPAPRNSQFKDGRRFSPQRQIHPSGRQMSPTGRQNIQPGGQNQPGRRISPPGRRFSPPGRHFAQSDHQNLQSGRRNSPPGRRISPPPRQIGPTGRPISLSGRRMSPSGQRFSPSGRRNSPSGRQFSPSGRRISPSGRRISPTGRRISPSGRRISPSGRRISPSGRRISPSGRRISPFDRRISPRGQRISPSGRRMSPMGRKHSPSERRISPSGRRMSPGHRTPPDRRVSPGLRIATMNKGPQGDRHMTQRMSPGKPTMGRKMSPGRHISPNRGPPPRSFDRYSPSRKPMDNIRGGPKDVRPAFVAMTQAQNQPMYSGGYPSNSRETEQFPPGPRKGDQRPNWQEREKSYQPPAKPVEDRRDIPGVQKYESRRGGDYSRPVINQPENKVLSPGRMSRSPNRRDRSPVRDRYRRDSPSPRSPRRSWALEKRRSPNNIEPPPPPSWPERQENVYKSNRQHDEGNIKKPVWEKPEVRQKQEVNPTFFRKDHRSYDRGDKKYFEIPSRSQWDSHHQPNQTNKDELRDRSPLRSRPYSPNKNESNLPREDYDMKRRNEFQQQGSRYQEPRVERYQKRENIKDDYDEFHHKSRQSFENREENLCKEQENLDRELEDVYERAAELTRKTDEYKRKIDSKTRLTSLGDQCRPEDDDFKNVKVAPAKQDFYQASHSKFDKNPRQVDEKFSVDLSPAVQYKRDKAVDDLTRKVLLKFAPHFKGKIRDDIEEQLKIIIEDMIFEMFGDKDVSFIEIVIKFEERHGIKGMEKIFDKVISKFPIEIRVMKRSAPDMSKSSVEIASASPVSMRDNVLPEETKIPDWDIRGMATAQEFDQASVMAPVLPMVPMMFPMIMAPVEPTPNIQEDWVEEGYCLYLCKDNFETFIDKQVQYLKEFIVKSIIDATETSTDGWTPDLTLRGVQNEIQYVVWTRDELSKNWLLKLDFSKFGYFNVIIYTSQDFANERAAIWLPGHPKKRSIPPLKKLIMQNKHLDNVNIQTWKLVREIIIEKGTRLYVDMPPSSSRALEKYNMSLSYELQKVQVFLRAIAIDKDAFDAGLKEISAIGSSNLYQKNAPMPAIDAEAPNVIKLCLDNTPVSVSTARKIKEELILQIYKHIKDGGQSKIDFLKYGYCKPGYFCVIPENTETAKWVKSIRMRKFNNHTITVCDAEKVSVKYITMTCLLPYEQCLTPKKVIEKFRICNGGVRGLKFNLWKNGLVFSTKNNTKMCYRADVDLESVESLIKLNFCLDYSKDRSKNETVHMKCHYKVKNLKDMIKQFKEETTDTTHVINMDISSEEEDVICLD</sequence>
<name>A0A194RII7_PAPMA</name>
<feature type="compositionally biased region" description="Low complexity" evidence="1">
    <location>
        <begin position="414"/>
        <end position="426"/>
    </location>
</feature>
<feature type="compositionally biased region" description="Basic and acidic residues" evidence="1">
    <location>
        <begin position="849"/>
        <end position="868"/>
    </location>
</feature>
<dbReference type="Proteomes" id="UP000053240">
    <property type="component" value="Unassembled WGS sequence"/>
</dbReference>
<feature type="compositionally biased region" description="Polar residues" evidence="1">
    <location>
        <begin position="216"/>
        <end position="231"/>
    </location>
</feature>
<evidence type="ECO:0000313" key="4">
    <source>
        <dbReference type="Proteomes" id="UP000053240"/>
    </source>
</evidence>
<feature type="compositionally biased region" description="Basic and acidic residues" evidence="1">
    <location>
        <begin position="677"/>
        <end position="691"/>
    </location>
</feature>
<feature type="compositionally biased region" description="Basic and acidic residues" evidence="1">
    <location>
        <begin position="630"/>
        <end position="643"/>
    </location>
</feature>
<protein>
    <recommendedName>
        <fullName evidence="2">DUF4780 domain-containing protein</fullName>
    </recommendedName>
</protein>
<organism evidence="3 4">
    <name type="scientific">Papilio machaon</name>
    <name type="common">Old World swallowtail butterfly</name>
    <dbReference type="NCBI Taxonomy" id="76193"/>
    <lineage>
        <taxon>Eukaryota</taxon>
        <taxon>Metazoa</taxon>
        <taxon>Ecdysozoa</taxon>
        <taxon>Arthropoda</taxon>
        <taxon>Hexapoda</taxon>
        <taxon>Insecta</taxon>
        <taxon>Pterygota</taxon>
        <taxon>Neoptera</taxon>
        <taxon>Endopterygota</taxon>
        <taxon>Lepidoptera</taxon>
        <taxon>Glossata</taxon>
        <taxon>Ditrysia</taxon>
        <taxon>Papilionoidea</taxon>
        <taxon>Papilionidae</taxon>
        <taxon>Papilioninae</taxon>
        <taxon>Papilio</taxon>
    </lineage>
</organism>
<evidence type="ECO:0000259" key="2">
    <source>
        <dbReference type="Pfam" id="PF16012"/>
    </source>
</evidence>
<gene>
    <name evidence="3" type="ORF">RR48_07126</name>
</gene>
<feature type="compositionally biased region" description="Basic and acidic residues" evidence="1">
    <location>
        <begin position="788"/>
        <end position="819"/>
    </location>
</feature>
<evidence type="ECO:0000256" key="1">
    <source>
        <dbReference type="SAM" id="MobiDB-lite"/>
    </source>
</evidence>
<feature type="compositionally biased region" description="Basic and acidic residues" evidence="1">
    <location>
        <begin position="904"/>
        <end position="937"/>
    </location>
</feature>
<dbReference type="InParanoid" id="A0A194RII7"/>
<feature type="compositionally biased region" description="Basic and acidic residues" evidence="1">
    <location>
        <begin position="831"/>
        <end position="841"/>
    </location>
</feature>
<feature type="compositionally biased region" description="Low complexity" evidence="1">
    <location>
        <begin position="375"/>
        <end position="403"/>
    </location>
</feature>
<feature type="compositionally biased region" description="Basic and acidic residues" evidence="1">
    <location>
        <begin position="698"/>
        <end position="718"/>
    </location>
</feature>